<proteinExistence type="predicted"/>
<feature type="non-terminal residue" evidence="3">
    <location>
        <position position="669"/>
    </location>
</feature>
<reference evidence="3" key="1">
    <citation type="submission" date="2015-07" db="EMBL/GenBank/DDBJ databases">
        <title>Adaptation to a free-living lifestyle via gene acquisitions in the diplomonad Trepomonas sp. PC1.</title>
        <authorList>
            <person name="Xu F."/>
            <person name="Jerlstrom-Hultqvist J."/>
            <person name="Kolisko M."/>
            <person name="Simpson A.G.B."/>
            <person name="Roger A.J."/>
            <person name="Svard S.G."/>
            <person name="Andersson J.O."/>
        </authorList>
    </citation>
    <scope>NUCLEOTIDE SEQUENCE</scope>
    <source>
        <strain evidence="3">PC1</strain>
    </source>
</reference>
<evidence type="ECO:0000256" key="2">
    <source>
        <dbReference type="SAM" id="MobiDB-lite"/>
    </source>
</evidence>
<gene>
    <name evidence="3" type="ORF">TPC1_30364</name>
</gene>
<dbReference type="EMBL" id="GDID01006465">
    <property type="protein sequence ID" value="JAP90141.1"/>
    <property type="molecule type" value="Transcribed_RNA"/>
</dbReference>
<name>A0A146K3G0_9EUKA</name>
<feature type="region of interest" description="Disordered" evidence="2">
    <location>
        <begin position="180"/>
        <end position="289"/>
    </location>
</feature>
<protein>
    <submittedName>
        <fullName evidence="3">Uncharacterized protein</fullName>
    </submittedName>
</protein>
<evidence type="ECO:0000313" key="3">
    <source>
        <dbReference type="EMBL" id="JAP90141.1"/>
    </source>
</evidence>
<feature type="non-terminal residue" evidence="3">
    <location>
        <position position="1"/>
    </location>
</feature>
<keyword evidence="1" id="KW-0175">Coiled coil</keyword>
<organism evidence="3">
    <name type="scientific">Trepomonas sp. PC1</name>
    <dbReference type="NCBI Taxonomy" id="1076344"/>
    <lineage>
        <taxon>Eukaryota</taxon>
        <taxon>Metamonada</taxon>
        <taxon>Diplomonadida</taxon>
        <taxon>Hexamitidae</taxon>
        <taxon>Hexamitinae</taxon>
        <taxon>Trepomonas</taxon>
    </lineage>
</organism>
<evidence type="ECO:0000256" key="1">
    <source>
        <dbReference type="SAM" id="Coils"/>
    </source>
</evidence>
<feature type="coiled-coil region" evidence="1">
    <location>
        <begin position="482"/>
        <end position="509"/>
    </location>
</feature>
<feature type="compositionally biased region" description="Acidic residues" evidence="2">
    <location>
        <begin position="227"/>
        <end position="237"/>
    </location>
</feature>
<accession>A0A146K3G0</accession>
<feature type="compositionally biased region" description="Basic and acidic residues" evidence="2">
    <location>
        <begin position="180"/>
        <end position="224"/>
    </location>
</feature>
<feature type="coiled-coil region" evidence="1">
    <location>
        <begin position="363"/>
        <end position="413"/>
    </location>
</feature>
<dbReference type="AlphaFoldDB" id="A0A146K3G0"/>
<sequence length="669" mass="78887">QISSLVNMLKNNEKYDMTKSYNESHLQQPVTQPKQTDIMNLIDQLKQNQKVDVSQVKVAELIQHQENEFVSEKEEKVAEKACEDSEELLFEANVTVKVQENKVEEKQNRENEFDLINQKLVNNQVQNEAQIGYNVNQEAEQNETVEYNMQVEQDPQEEVKEQPKQDNIKENNKENVQFQKEEITEKTGIEKLDKDEQLPRNEQETKQIEEIQEEKCEPEVKIYPEVEQNEPEGDVNEQEYVKIETEEAVQQDKAEIEQNQPQIEEGSEKQSESIVPQEQPAEEEIQKPEKYLNVSELTVHKSVNPELDLLQRRKIPVQSIPKAQKSPKVEQNTKFVQQIQEISAKKVPTEEAELRTFLVNELQKSKITQLEKAELALKQKEAQLLHQNEIQELKDQIEQLKKANKQETKISKESQRVQTHLEQLQSEMQMKRKIQFGIDKIDLFSTKTDQTNLQIIDQFNSQIATFQFDQLGLQNIQKCSKVEDLFGKFEQLKQNLQKMQFKLNSQKQMSTEQEIFILKYQNEHQPIKVSKEMAIAILKFQLESLVKFHLFNNETIQELNLAFKQIYFYLFDEKTIKQMALKIPHKKELTRDYSQSVINYYRGIINDYFMGQFMFRIAADFKQIKVIHIDLPSPTRQFKYYQSLGEYVIGSILYLIFNHVDSQEFHNIV</sequence>
<feature type="compositionally biased region" description="Basic and acidic residues" evidence="2">
    <location>
        <begin position="239"/>
        <end position="256"/>
    </location>
</feature>